<keyword evidence="2" id="KW-1185">Reference proteome</keyword>
<dbReference type="EMBL" id="WQMS01000014">
    <property type="protein sequence ID" value="MVO78785.1"/>
    <property type="molecule type" value="Genomic_DNA"/>
</dbReference>
<reference evidence="1 2" key="1">
    <citation type="submission" date="2019-12" db="EMBL/GenBank/DDBJ databases">
        <authorList>
            <person name="Huq M.A."/>
        </authorList>
    </citation>
    <scope>NUCLEOTIDE SEQUENCE [LARGE SCALE GENOMIC DNA]</scope>
    <source>
        <strain evidence="1 2">MAH-20</strain>
    </source>
</reference>
<dbReference type="AlphaFoldDB" id="A0A6I4J2X2"/>
<proteinExistence type="predicted"/>
<sequence length="223" mass="24880">MPRHDYLEECRAKWLTAVEQACGATPATSSTWRGGSAIVAALQPFMRAVNHLHFPEGGGHDIKEIKSGREHGTIEFVVNEHIAYVTKPLAMTLEYVEAAPAESFIIVELDRLNASGVYEVDGDARTERRSEEVVELSPGLYVERAIWDAGYSGQDKTGRDLPLPSEARLVHRLFDGRLMLVTKGSIWNGSPGTYDGRHDRWSNGQIRMFIERAISSRGDENRV</sequence>
<dbReference type="RefSeq" id="WP_157027742.1">
    <property type="nucleotide sequence ID" value="NZ_WQMS01000014.1"/>
</dbReference>
<organism evidence="1 2">
    <name type="scientific">Sphingomonas horti</name>
    <dbReference type="NCBI Taxonomy" id="2682842"/>
    <lineage>
        <taxon>Bacteria</taxon>
        <taxon>Pseudomonadati</taxon>
        <taxon>Pseudomonadota</taxon>
        <taxon>Alphaproteobacteria</taxon>
        <taxon>Sphingomonadales</taxon>
        <taxon>Sphingomonadaceae</taxon>
        <taxon>Sphingomonas</taxon>
    </lineage>
</organism>
<gene>
    <name evidence="1" type="ORF">GON01_12680</name>
</gene>
<name>A0A6I4J2X2_9SPHN</name>
<dbReference type="Proteomes" id="UP000441389">
    <property type="component" value="Unassembled WGS sequence"/>
</dbReference>
<evidence type="ECO:0000313" key="1">
    <source>
        <dbReference type="EMBL" id="MVO78785.1"/>
    </source>
</evidence>
<evidence type="ECO:0000313" key="2">
    <source>
        <dbReference type="Proteomes" id="UP000441389"/>
    </source>
</evidence>
<accession>A0A6I4J2X2</accession>
<comment type="caution">
    <text evidence="1">The sequence shown here is derived from an EMBL/GenBank/DDBJ whole genome shotgun (WGS) entry which is preliminary data.</text>
</comment>
<protein>
    <submittedName>
        <fullName evidence="1">Uncharacterized protein</fullName>
    </submittedName>
</protein>